<name>A0A4Q9GRJ8_9HYPH</name>
<accession>A0A4Q9GRJ8</accession>
<proteinExistence type="predicted"/>
<dbReference type="EMBL" id="SIUB01000001">
    <property type="protein sequence ID" value="TBN54730.1"/>
    <property type="molecule type" value="Genomic_DNA"/>
</dbReference>
<dbReference type="RefSeq" id="WP_131000983.1">
    <property type="nucleotide sequence ID" value="NZ_JBHSZR010000002.1"/>
</dbReference>
<protein>
    <submittedName>
        <fullName evidence="1">Uncharacterized protein</fullName>
    </submittedName>
</protein>
<organism evidence="1 2">
    <name type="scientific">Hansschlegelia quercus</name>
    <dbReference type="NCBI Taxonomy" id="2528245"/>
    <lineage>
        <taxon>Bacteria</taxon>
        <taxon>Pseudomonadati</taxon>
        <taxon>Pseudomonadota</taxon>
        <taxon>Alphaproteobacteria</taxon>
        <taxon>Hyphomicrobiales</taxon>
        <taxon>Methylopilaceae</taxon>
        <taxon>Hansschlegelia</taxon>
    </lineage>
</organism>
<gene>
    <name evidence="1" type="ORF">EYR15_00745</name>
</gene>
<sequence>MSKIELGGGRPRISVYVNDDNDLSIFQDTFAREGDATIVRVPLDHVLNLCRAMLRQAGLEHHLKPVPPTRAAPIEMGVVLPFRRRQA</sequence>
<reference evidence="1 2" key="1">
    <citation type="submission" date="2019-02" db="EMBL/GenBank/DDBJ databases">
        <title>Hansschlegelia quercus sp. nov., a novel methylotrophic bacterium from buds of oak (Quercus robur L.).</title>
        <authorList>
            <person name="Agafonova N.V."/>
            <person name="Kaparullina E.N."/>
            <person name="Grouzdev D.S."/>
            <person name="Doronina N.V."/>
        </authorList>
    </citation>
    <scope>NUCLEOTIDE SEQUENCE [LARGE SCALE GENOMIC DNA]</scope>
    <source>
        <strain evidence="1 2">Dub</strain>
    </source>
</reference>
<dbReference type="AlphaFoldDB" id="A0A4Q9GRJ8"/>
<evidence type="ECO:0000313" key="1">
    <source>
        <dbReference type="EMBL" id="TBN54730.1"/>
    </source>
</evidence>
<keyword evidence="2" id="KW-1185">Reference proteome</keyword>
<dbReference type="Proteomes" id="UP000291613">
    <property type="component" value="Unassembled WGS sequence"/>
</dbReference>
<evidence type="ECO:0000313" key="2">
    <source>
        <dbReference type="Proteomes" id="UP000291613"/>
    </source>
</evidence>
<comment type="caution">
    <text evidence="1">The sequence shown here is derived from an EMBL/GenBank/DDBJ whole genome shotgun (WGS) entry which is preliminary data.</text>
</comment>